<sequence>MNDRHGNLRCNSRRQNSLELHDNPPSEKTSHHFIPVRVFDIRPPCGAEPVCLACMGIYWIFEDDDVHLVNGIKRKSMPPTHPPFKRIAKNAPSGTEASVQHLKDVSAISTQRDIVSRFIQSDAFSASTHLLFAFNLEYRRSHMSSTRVRMEIDAFVGGCLRHFVTSMSWKNAELPRAFATSRQRREKVVMKGRSSASQTSREDEDSGYEIGALLSAMIERLGDVSECRFLSKGSKLGQVADGVVKDHSSTSNFCKAAMNTDGDVRRNISIIVSRGAQQACGFARILDKMSRSSQIKVAIDTTRLSSQDDTFVLHPVGSSITRSRPGVVPSDTLTYNMSTPDIDTFRQTFEAKFEELYTAQGQLAELDDAFCESLFRSISSESEDANVEDELTASSFGTSVPRPYETDIILSSGAKQLISLTIMDKKLRFVAHTEGVEKDSS</sequence>
<protein>
    <submittedName>
        <fullName evidence="2">Uncharacterized protein</fullName>
    </submittedName>
</protein>
<name>A0A0H2RS54_9AGAM</name>
<evidence type="ECO:0000256" key="1">
    <source>
        <dbReference type="SAM" id="MobiDB-lite"/>
    </source>
</evidence>
<evidence type="ECO:0000313" key="2">
    <source>
        <dbReference type="EMBL" id="KLO12278.1"/>
    </source>
</evidence>
<dbReference type="OrthoDB" id="3096761at2759"/>
<feature type="compositionally biased region" description="Polar residues" evidence="1">
    <location>
        <begin position="9"/>
        <end position="18"/>
    </location>
</feature>
<dbReference type="AlphaFoldDB" id="A0A0H2RS54"/>
<dbReference type="EMBL" id="KQ085981">
    <property type="protein sequence ID" value="KLO12278.1"/>
    <property type="molecule type" value="Genomic_DNA"/>
</dbReference>
<dbReference type="Proteomes" id="UP000053477">
    <property type="component" value="Unassembled WGS sequence"/>
</dbReference>
<feature type="compositionally biased region" description="Basic and acidic residues" evidence="1">
    <location>
        <begin position="19"/>
        <end position="29"/>
    </location>
</feature>
<reference evidence="2 3" key="1">
    <citation type="submission" date="2015-04" db="EMBL/GenBank/DDBJ databases">
        <title>Complete genome sequence of Schizopora paradoxa KUC8140, a cosmopolitan wood degrader in East Asia.</title>
        <authorList>
            <consortium name="DOE Joint Genome Institute"/>
            <person name="Min B."/>
            <person name="Park H."/>
            <person name="Jang Y."/>
            <person name="Kim J.-J."/>
            <person name="Kim K.H."/>
            <person name="Pangilinan J."/>
            <person name="Lipzen A."/>
            <person name="Riley R."/>
            <person name="Grigoriev I.V."/>
            <person name="Spatafora J.W."/>
            <person name="Choi I.-G."/>
        </authorList>
    </citation>
    <scope>NUCLEOTIDE SEQUENCE [LARGE SCALE GENOMIC DNA]</scope>
    <source>
        <strain evidence="2 3">KUC8140</strain>
    </source>
</reference>
<keyword evidence="3" id="KW-1185">Reference proteome</keyword>
<proteinExistence type="predicted"/>
<organism evidence="2 3">
    <name type="scientific">Schizopora paradoxa</name>
    <dbReference type="NCBI Taxonomy" id="27342"/>
    <lineage>
        <taxon>Eukaryota</taxon>
        <taxon>Fungi</taxon>
        <taxon>Dikarya</taxon>
        <taxon>Basidiomycota</taxon>
        <taxon>Agaricomycotina</taxon>
        <taxon>Agaricomycetes</taxon>
        <taxon>Hymenochaetales</taxon>
        <taxon>Schizoporaceae</taxon>
        <taxon>Schizopora</taxon>
    </lineage>
</organism>
<feature type="region of interest" description="Disordered" evidence="1">
    <location>
        <begin position="1"/>
        <end position="29"/>
    </location>
</feature>
<gene>
    <name evidence="2" type="ORF">SCHPADRAFT_929359</name>
</gene>
<dbReference type="InParanoid" id="A0A0H2RS54"/>
<evidence type="ECO:0000313" key="3">
    <source>
        <dbReference type="Proteomes" id="UP000053477"/>
    </source>
</evidence>
<accession>A0A0H2RS54</accession>